<name>A0A484HHT9_9BACT</name>
<dbReference type="InterPro" id="IPR043519">
    <property type="entry name" value="NT_sf"/>
</dbReference>
<dbReference type="SUPFAM" id="SSF81301">
    <property type="entry name" value="Nucleotidyltransferase"/>
    <property type="match status" value="1"/>
</dbReference>
<dbReference type="InterPro" id="IPR002934">
    <property type="entry name" value="Polymerase_NTP_transf_dom"/>
</dbReference>
<proteinExistence type="predicted"/>
<sequence>MAQIPSEIKKTLKEYVENLSSEITVRSAILFGSYATGDWKADSDIDIAIFSDSFSGMDRTEAIAFLLDKTLPYDIDLQPLAFENKDLENYRDNPFVHEIVASGIKLM</sequence>
<dbReference type="Gene3D" id="3.30.460.10">
    <property type="entry name" value="Beta Polymerase, domain 2"/>
    <property type="match status" value="1"/>
</dbReference>
<accession>A0A484HHT9</accession>
<evidence type="ECO:0000259" key="1">
    <source>
        <dbReference type="Pfam" id="PF01909"/>
    </source>
</evidence>
<dbReference type="PANTHER" id="PTHR43449">
    <property type="entry name" value="NUCLEOTIDYLTRANSFERASE"/>
    <property type="match status" value="1"/>
</dbReference>
<dbReference type="EMBL" id="CAACVI010000013">
    <property type="protein sequence ID" value="VEN73972.1"/>
    <property type="molecule type" value="Genomic_DNA"/>
</dbReference>
<dbReference type="AlphaFoldDB" id="A0A484HHT9"/>
<dbReference type="GO" id="GO:0016779">
    <property type="term" value="F:nucleotidyltransferase activity"/>
    <property type="evidence" value="ECO:0007669"/>
    <property type="project" value="InterPro"/>
</dbReference>
<dbReference type="PANTHER" id="PTHR43449:SF1">
    <property type="entry name" value="POLYMERASE BETA NUCLEOTIDYLTRANSFERASE DOMAIN-CONTAINING PROTEIN"/>
    <property type="match status" value="1"/>
</dbReference>
<dbReference type="Pfam" id="PF01909">
    <property type="entry name" value="NTP_transf_2"/>
    <property type="match status" value="1"/>
</dbReference>
<organism evidence="2">
    <name type="scientific">uncultured Desulfobacteraceae bacterium</name>
    <dbReference type="NCBI Taxonomy" id="218296"/>
    <lineage>
        <taxon>Bacteria</taxon>
        <taxon>Pseudomonadati</taxon>
        <taxon>Thermodesulfobacteriota</taxon>
        <taxon>Desulfobacteria</taxon>
        <taxon>Desulfobacterales</taxon>
        <taxon>Desulfobacteraceae</taxon>
        <taxon>environmental samples</taxon>
    </lineage>
</organism>
<dbReference type="CDD" id="cd05403">
    <property type="entry name" value="NT_KNTase_like"/>
    <property type="match status" value="1"/>
</dbReference>
<reference evidence="2" key="1">
    <citation type="submission" date="2019-01" db="EMBL/GenBank/DDBJ databases">
        <authorList>
            <consortium name="Genoscope - CEA"/>
            <person name="William W."/>
        </authorList>
    </citation>
    <scope>NUCLEOTIDE SEQUENCE</scope>
    <source>
        <strain evidence="2">CR-1</strain>
    </source>
</reference>
<evidence type="ECO:0000313" key="2">
    <source>
        <dbReference type="EMBL" id="VEN73972.1"/>
    </source>
</evidence>
<gene>
    <name evidence="2" type="ORF">EPICR_200022</name>
</gene>
<protein>
    <recommendedName>
        <fullName evidence="1">Polymerase nucleotidyl transferase domain-containing protein</fullName>
    </recommendedName>
</protein>
<feature type="domain" description="Polymerase nucleotidyl transferase" evidence="1">
    <location>
        <begin position="12"/>
        <end position="84"/>
    </location>
</feature>